<keyword evidence="2" id="KW-1185">Reference proteome</keyword>
<dbReference type="InterPro" id="IPR013320">
    <property type="entry name" value="ConA-like_dom_sf"/>
</dbReference>
<dbReference type="Pfam" id="PF13385">
    <property type="entry name" value="Laminin_G_3"/>
    <property type="match status" value="1"/>
</dbReference>
<keyword evidence="1" id="KW-0430">Lectin</keyword>
<dbReference type="SUPFAM" id="SSF49899">
    <property type="entry name" value="Concanavalin A-like lectins/glucanases"/>
    <property type="match status" value="1"/>
</dbReference>
<evidence type="ECO:0000313" key="1">
    <source>
        <dbReference type="EMBL" id="QBQ73074.1"/>
    </source>
</evidence>
<dbReference type="GO" id="GO:0030246">
    <property type="term" value="F:carbohydrate binding"/>
    <property type="evidence" value="ECO:0007669"/>
    <property type="project" value="UniProtKB-KW"/>
</dbReference>
<accession>A0A482MH43</accession>
<dbReference type="Gene3D" id="2.60.120.200">
    <property type="match status" value="1"/>
</dbReference>
<reference evidence="1 2" key="1">
    <citation type="submission" date="2019-03" db="EMBL/GenBank/DDBJ databases">
        <title>Diversity and diversification of Nodularia spumigena cyanophages in the Baltic Sea.</title>
        <authorList>
            <person name="Sulcius S."/>
            <person name="Holmfeldt K."/>
            <person name="Simoliunas E."/>
        </authorList>
    </citation>
    <scope>NUCLEOTIDE SEQUENCE [LARGE SCALE GENOMIC DNA]</scope>
</reference>
<gene>
    <name evidence="1" type="ORF">kac65v151_gp042</name>
</gene>
<dbReference type="EMBL" id="MK605242">
    <property type="protein sequence ID" value="QBQ73074.1"/>
    <property type="molecule type" value="Genomic_DNA"/>
</dbReference>
<evidence type="ECO:0000313" key="2">
    <source>
        <dbReference type="Proteomes" id="UP000305794"/>
    </source>
</evidence>
<proteinExistence type="predicted"/>
<organism evidence="1 2">
    <name type="scientific">Nodularia phage vB_NspS-kac65v151</name>
    <dbReference type="NCBI Taxonomy" id="2557579"/>
    <lineage>
        <taxon>Viruses</taxon>
        <taxon>Duplodnaviria</taxon>
        <taxon>Heunggongvirae</taxon>
        <taxon>Uroviricota</taxon>
        <taxon>Caudoviricetes</taxon>
        <taxon>Ravarandavirus</taxon>
        <taxon>Ravarandavirus kac65v151</taxon>
    </lineage>
</organism>
<name>A0A482MH43_9CAUD</name>
<dbReference type="Proteomes" id="UP000305794">
    <property type="component" value="Segment"/>
</dbReference>
<protein>
    <submittedName>
        <fullName evidence="1">ConA-like lectin/glucanase</fullName>
    </submittedName>
</protein>
<sequence>MFNLIGSGLINSRKKQQSSTIPDNVLLFLRGTDSVTLDSSNVSKTIAVEQGTPAISSTQFKFSEYGTSLYIPSGAALSVPISELNLTTDFTVWTMEAWIYTVTDSGVSGGLIFGTYNQANNQSSRYLFTTKRYPTDATLATYSMPIGQWNYWKSVRNGNNYKLIVNGSLITERSFTAATSIDKKNWIGRSVGDNNIDSWRLDAYLQDFIITGNVADDSLVIPTSPKYL</sequence>